<dbReference type="EMBL" id="BDJL01000038">
    <property type="protein sequence ID" value="GAV25344.1"/>
    <property type="molecule type" value="Genomic_DNA"/>
</dbReference>
<evidence type="ECO:0000313" key="1">
    <source>
        <dbReference type="EMBL" id="GAV25344.1"/>
    </source>
</evidence>
<dbReference type="STRING" id="661089.ciss_12770"/>
<protein>
    <recommendedName>
        <fullName evidence="3">Polyprenyl synthetase</fullName>
    </recommendedName>
</protein>
<reference evidence="2" key="1">
    <citation type="submission" date="2016-12" db="EMBL/GenBank/DDBJ databases">
        <title>Draft Genome Sequences od Carboxydothermus pertinax and islandicus, Hydrogenogenic Carboxydotrophic Bacteria.</title>
        <authorList>
            <person name="Fukuyama Y."/>
            <person name="Ohmae K."/>
            <person name="Yoneda Y."/>
            <person name="Yoshida T."/>
            <person name="Sako Y."/>
        </authorList>
    </citation>
    <scope>NUCLEOTIDE SEQUENCE [LARGE SCALE GENOMIC DNA]</scope>
    <source>
        <strain evidence="2">SET</strain>
    </source>
</reference>
<evidence type="ECO:0008006" key="3">
    <source>
        <dbReference type="Google" id="ProtNLM"/>
    </source>
</evidence>
<dbReference type="AlphaFoldDB" id="A0A1L8D2L9"/>
<comment type="caution">
    <text evidence="1">The sequence shown here is derived from an EMBL/GenBank/DDBJ whole genome shotgun (WGS) entry which is preliminary data.</text>
</comment>
<accession>A0A1L8D2L9</accession>
<proteinExistence type="predicted"/>
<dbReference type="Proteomes" id="UP000187338">
    <property type="component" value="Unassembled WGS sequence"/>
</dbReference>
<sequence length="210" mass="24040">MSVAERELHKVAAEITEVIAKKLRSNVEQYGEILPEIKEMSAVKKRILVWLIVGQKLGIEWTKLLKLAEIFSYIYLAHEIHRQIGEEEYHGERQKTQYQVLVGDFMYGNFFLELANAGLLQYLSSLARLILDLNEAALIYSVEDKYKEERIFMGQSLAILGDLANVPKDTLQELITFGEKIGEFLCNIEDEGFDGLIKLQEIIDKSNVLS</sequence>
<dbReference type="RefSeq" id="WP_075865507.1">
    <property type="nucleotide sequence ID" value="NZ_BDJL01000038.1"/>
</dbReference>
<evidence type="ECO:0000313" key="2">
    <source>
        <dbReference type="Proteomes" id="UP000187338"/>
    </source>
</evidence>
<keyword evidence="2" id="KW-1185">Reference proteome</keyword>
<gene>
    <name evidence="1" type="ORF">ciss_12770</name>
</gene>
<dbReference type="OrthoDB" id="1795180at2"/>
<name>A0A1L8D2L9_9THEO</name>
<organism evidence="1 2">
    <name type="scientific">Carboxydothermus islandicus</name>
    <dbReference type="NCBI Taxonomy" id="661089"/>
    <lineage>
        <taxon>Bacteria</taxon>
        <taxon>Bacillati</taxon>
        <taxon>Bacillota</taxon>
        <taxon>Clostridia</taxon>
        <taxon>Thermoanaerobacterales</taxon>
        <taxon>Thermoanaerobacteraceae</taxon>
        <taxon>Carboxydothermus</taxon>
    </lineage>
</organism>